<dbReference type="EMBL" id="RZHG01000030">
    <property type="protein sequence ID" value="RUR26828.1"/>
    <property type="molecule type" value="Genomic_DNA"/>
</dbReference>
<evidence type="ECO:0000313" key="2">
    <source>
        <dbReference type="Proteomes" id="UP000287336"/>
    </source>
</evidence>
<dbReference type="OrthoDB" id="6165466at2"/>
<sequence>MSYLDSNPRVSWANAFESGIRTQAAADLEEAGCQVQTSGAKSGGCYGDEYTPVYSAIRLMEREQPLLAAVGHWLSLADTPAANQHLDDVADAVLALYVAKTPEWTTYRKARKERVEALIQARMMQERNDMDGSRPLWQPLEVCFYCQEYMGVRLIAKNWIQDGWHKEWAKLGDILAALESEAMEPIYQVVKKTNRLYKKAA</sequence>
<dbReference type="AlphaFoldDB" id="A0A433KEX7"/>
<protein>
    <submittedName>
        <fullName evidence="1">Uncharacterized protein</fullName>
    </submittedName>
</protein>
<evidence type="ECO:0000313" key="1">
    <source>
        <dbReference type="EMBL" id="RUR26828.1"/>
    </source>
</evidence>
<comment type="caution">
    <text evidence="1">The sequence shown here is derived from an EMBL/GenBank/DDBJ whole genome shotgun (WGS) entry which is preliminary data.</text>
</comment>
<organism evidence="1 2">
    <name type="scientific">Vreelandella andesensis</name>
    <dbReference type="NCBI Taxonomy" id="447567"/>
    <lineage>
        <taxon>Bacteria</taxon>
        <taxon>Pseudomonadati</taxon>
        <taxon>Pseudomonadota</taxon>
        <taxon>Gammaproteobacteria</taxon>
        <taxon>Oceanospirillales</taxon>
        <taxon>Halomonadaceae</taxon>
        <taxon>Vreelandella</taxon>
    </lineage>
</organism>
<dbReference type="RefSeq" id="WP_126949112.1">
    <property type="nucleotide sequence ID" value="NZ_RZHG01000030.1"/>
</dbReference>
<accession>A0A433KEX7</accession>
<name>A0A433KEX7_9GAMM</name>
<dbReference type="Proteomes" id="UP000287336">
    <property type="component" value="Unassembled WGS sequence"/>
</dbReference>
<gene>
    <name evidence="1" type="ORF">ELY33_17115</name>
</gene>
<reference evidence="1 2" key="1">
    <citation type="submission" date="2018-12" db="EMBL/GenBank/DDBJ databases">
        <title>three novel Halomonas strain isolated from plants.</title>
        <authorList>
            <person name="Sun C."/>
        </authorList>
    </citation>
    <scope>NUCLEOTIDE SEQUENCE [LARGE SCALE GENOMIC DNA]</scope>
    <source>
        <strain evidence="1 2">DSM 19434</strain>
    </source>
</reference>
<keyword evidence="2" id="KW-1185">Reference proteome</keyword>
<proteinExistence type="predicted"/>